<feature type="domain" description="TonB-dependent receptor plug" evidence="10">
    <location>
        <begin position="120"/>
        <end position="235"/>
    </location>
</feature>
<keyword evidence="5" id="KW-0798">TonB box</keyword>
<dbReference type="PANTHER" id="PTHR30069:SF29">
    <property type="entry name" value="HEMOGLOBIN AND HEMOGLOBIN-HAPTOGLOBIN-BINDING PROTEIN 1-RELATED"/>
    <property type="match status" value="1"/>
</dbReference>
<dbReference type="PROSITE" id="PS52016">
    <property type="entry name" value="TONB_DEPENDENT_REC_3"/>
    <property type="match status" value="1"/>
</dbReference>
<keyword evidence="4" id="KW-0732">Signal</keyword>
<dbReference type="Gene3D" id="2.40.170.20">
    <property type="entry name" value="TonB-dependent receptor, beta-barrel domain"/>
    <property type="match status" value="1"/>
</dbReference>
<dbReference type="InterPro" id="IPR036942">
    <property type="entry name" value="Beta-barrel_TonB_sf"/>
</dbReference>
<accession>A0A381U3R0</accession>
<evidence type="ECO:0000256" key="6">
    <source>
        <dbReference type="ARBA" id="ARBA00023136"/>
    </source>
</evidence>
<evidence type="ECO:0000259" key="9">
    <source>
        <dbReference type="Pfam" id="PF00593"/>
    </source>
</evidence>
<dbReference type="AlphaFoldDB" id="A0A381U3R0"/>
<dbReference type="Pfam" id="PF00593">
    <property type="entry name" value="TonB_dep_Rec_b-barrel"/>
    <property type="match status" value="1"/>
</dbReference>
<dbReference type="InterPro" id="IPR000531">
    <property type="entry name" value="Beta-barrel_TonB"/>
</dbReference>
<evidence type="ECO:0000256" key="3">
    <source>
        <dbReference type="ARBA" id="ARBA00022692"/>
    </source>
</evidence>
<dbReference type="Gene3D" id="2.170.130.10">
    <property type="entry name" value="TonB-dependent receptor, plug domain"/>
    <property type="match status" value="1"/>
</dbReference>
<dbReference type="Pfam" id="PF07715">
    <property type="entry name" value="Plug"/>
    <property type="match status" value="1"/>
</dbReference>
<dbReference type="InterPro" id="IPR013784">
    <property type="entry name" value="Carb-bd-like_fold"/>
</dbReference>
<dbReference type="Gene3D" id="2.60.40.1120">
    <property type="entry name" value="Carboxypeptidase-like, regulatory domain"/>
    <property type="match status" value="1"/>
</dbReference>
<organism evidence="11">
    <name type="scientific">marine metagenome</name>
    <dbReference type="NCBI Taxonomy" id="408172"/>
    <lineage>
        <taxon>unclassified sequences</taxon>
        <taxon>metagenomes</taxon>
        <taxon>ecological metagenomes</taxon>
    </lineage>
</organism>
<comment type="subcellular location">
    <subcellularLocation>
        <location evidence="1">Cell outer membrane</location>
        <topology evidence="1">Multi-pass membrane protein</topology>
    </subcellularLocation>
</comment>
<keyword evidence="8" id="KW-0998">Cell outer membrane</keyword>
<keyword evidence="2" id="KW-0813">Transport</keyword>
<sequence length="975" mass="106519">MRKLSILLLIGFTSTFIFGQVGQLRGVVSSDNEGLAGANVILEGTPYGTAANVAGEYFIGNVPVGDYTVTVTYVGYANESQGVTINAGETSEANFSLRTSAINLEQVVVTGTGAPAKRKALGQTINTISSEDLNSGSVQTVTDALQGRVPGLVGATMGGQGGAARIRLRGTVSLTQRNQPLIYIDGVRIDNSMTDNASISTSRLNDIDPNNIDRIEVIKGAAAATLFGTEASSGVIQIFTKRGIVSEPTYTFRTSQKIAKIDAKNRVDDNFGYDSDTRTIMTNNPAEAYMRNSHQQDYSFSVRGGTPGTKYYASASWAKHPGSQPKNSVDKWSLRTALDFQNTEKLTTSIDISMTDNTMMAPMPWWGFWAEIMLCDPSNVSELRPYGGQDYTVDGALTWNSEEMTDNRLISAKLDYKWTDNIRSSLQLGLNDVLIRTTRFVPKGGANPASPSKGARDRWHREKDIVTLDFKTNINHNISDRLVSSTVIGAQSFNEITNQQQVSVNNFPSAALSTLRGGSSVSNVDEYEETVINAGVFIQEQLALDDRLFLTLGMRMDGNSAFGEDFGFESYPKAGLSWVISEEPFWNFGAINQMRIRAAFGTSGLQPGAFDAQRTWQPSSGIENNQAVLPLNLGNKDLKPERSQEVEFGAEFTAFNDLLGVEVVYYNQTTTDALLPVSLSPSLGFLQSQLTNIGGMESKGLELSGNWTVFKKDAVSVKLEGSYSNVDQTVTDMGGVPPFRIEGRRRWSQIKEGYQPGAIIAPVHDPSNPWSTSVPIDQVTHRSQIYPNFKKDANGDDALEYIGNSSPTYTFTFGSTAKLSNALSVRALFRGEGNFLISRESELIRQNLGYNKVAADLAYALDPANNVALEERKTHIEAYGMRHPNVFSDWMEPGDYTKFQELSLIWQVPGDVASRFGVTAATVSFNARNLHIFTDFGGYIDPGGGRGSRSEFLQNIDYMSGPSPIFYGVTINTTF</sequence>
<gene>
    <name evidence="11" type="ORF">METZ01_LOCUS74801</name>
</gene>
<dbReference type="SUPFAM" id="SSF56935">
    <property type="entry name" value="Porins"/>
    <property type="match status" value="1"/>
</dbReference>
<keyword evidence="7" id="KW-0675">Receptor</keyword>
<dbReference type="GO" id="GO:0009279">
    <property type="term" value="C:cell outer membrane"/>
    <property type="evidence" value="ECO:0007669"/>
    <property type="project" value="UniProtKB-SubCell"/>
</dbReference>
<proteinExistence type="predicted"/>
<reference evidence="11" key="1">
    <citation type="submission" date="2018-05" db="EMBL/GenBank/DDBJ databases">
        <authorList>
            <person name="Lanie J.A."/>
            <person name="Ng W.-L."/>
            <person name="Kazmierczak K.M."/>
            <person name="Andrzejewski T.M."/>
            <person name="Davidsen T.M."/>
            <person name="Wayne K.J."/>
            <person name="Tettelin H."/>
            <person name="Glass J.I."/>
            <person name="Rusch D."/>
            <person name="Podicherti R."/>
            <person name="Tsui H.-C.T."/>
            <person name="Winkler M.E."/>
        </authorList>
    </citation>
    <scope>NUCLEOTIDE SEQUENCE</scope>
</reference>
<feature type="domain" description="TonB-dependent receptor-like beta-barrel" evidence="9">
    <location>
        <begin position="391"/>
        <end position="742"/>
    </location>
</feature>
<dbReference type="GO" id="GO:0030246">
    <property type="term" value="F:carbohydrate binding"/>
    <property type="evidence" value="ECO:0007669"/>
    <property type="project" value="InterPro"/>
</dbReference>
<evidence type="ECO:0000256" key="2">
    <source>
        <dbReference type="ARBA" id="ARBA00022448"/>
    </source>
</evidence>
<evidence type="ECO:0000313" key="11">
    <source>
        <dbReference type="EMBL" id="SVA21947.1"/>
    </source>
</evidence>
<evidence type="ECO:0008006" key="12">
    <source>
        <dbReference type="Google" id="ProtNLM"/>
    </source>
</evidence>
<dbReference type="GO" id="GO:0015344">
    <property type="term" value="F:siderophore uptake transmembrane transporter activity"/>
    <property type="evidence" value="ECO:0007669"/>
    <property type="project" value="TreeGrafter"/>
</dbReference>
<protein>
    <recommendedName>
        <fullName evidence="12">TonB-dependent receptor plug domain-containing protein</fullName>
    </recommendedName>
</protein>
<evidence type="ECO:0000256" key="4">
    <source>
        <dbReference type="ARBA" id="ARBA00022729"/>
    </source>
</evidence>
<evidence type="ECO:0000259" key="10">
    <source>
        <dbReference type="Pfam" id="PF07715"/>
    </source>
</evidence>
<evidence type="ECO:0000256" key="5">
    <source>
        <dbReference type="ARBA" id="ARBA00023077"/>
    </source>
</evidence>
<evidence type="ECO:0000256" key="8">
    <source>
        <dbReference type="ARBA" id="ARBA00023237"/>
    </source>
</evidence>
<dbReference type="GO" id="GO:0044718">
    <property type="term" value="P:siderophore transmembrane transport"/>
    <property type="evidence" value="ECO:0007669"/>
    <property type="project" value="TreeGrafter"/>
</dbReference>
<dbReference type="Pfam" id="PF13715">
    <property type="entry name" value="CarbopepD_reg_2"/>
    <property type="match status" value="1"/>
</dbReference>
<dbReference type="InterPro" id="IPR012910">
    <property type="entry name" value="Plug_dom"/>
</dbReference>
<dbReference type="SUPFAM" id="SSF49452">
    <property type="entry name" value="Starch-binding domain-like"/>
    <property type="match status" value="1"/>
</dbReference>
<evidence type="ECO:0000256" key="7">
    <source>
        <dbReference type="ARBA" id="ARBA00023170"/>
    </source>
</evidence>
<evidence type="ECO:0000256" key="1">
    <source>
        <dbReference type="ARBA" id="ARBA00004571"/>
    </source>
</evidence>
<keyword evidence="3" id="KW-0812">Transmembrane</keyword>
<name>A0A381U3R0_9ZZZZ</name>
<dbReference type="EMBL" id="UINC01005536">
    <property type="protein sequence ID" value="SVA21947.1"/>
    <property type="molecule type" value="Genomic_DNA"/>
</dbReference>
<dbReference type="InterPro" id="IPR039426">
    <property type="entry name" value="TonB-dep_rcpt-like"/>
</dbReference>
<keyword evidence="6" id="KW-0472">Membrane</keyword>
<dbReference type="PANTHER" id="PTHR30069">
    <property type="entry name" value="TONB-DEPENDENT OUTER MEMBRANE RECEPTOR"/>
    <property type="match status" value="1"/>
</dbReference>
<dbReference type="InterPro" id="IPR037066">
    <property type="entry name" value="Plug_dom_sf"/>
</dbReference>